<dbReference type="EMBL" id="JAFJYH010000034">
    <property type="protein sequence ID" value="KAG4423438.1"/>
    <property type="molecule type" value="Genomic_DNA"/>
</dbReference>
<reference evidence="1" key="1">
    <citation type="submission" date="2021-02" db="EMBL/GenBank/DDBJ databases">
        <title>Genome sequence Cadophora malorum strain M34.</title>
        <authorList>
            <person name="Stefanovic E."/>
            <person name="Vu D."/>
            <person name="Scully C."/>
            <person name="Dijksterhuis J."/>
            <person name="Roader J."/>
            <person name="Houbraken J."/>
        </authorList>
    </citation>
    <scope>NUCLEOTIDE SEQUENCE</scope>
    <source>
        <strain evidence="1">M34</strain>
    </source>
</reference>
<keyword evidence="2" id="KW-1185">Reference proteome</keyword>
<dbReference type="Proteomes" id="UP000664132">
    <property type="component" value="Unassembled WGS sequence"/>
</dbReference>
<gene>
    <name evidence="1" type="ORF">IFR04_003405</name>
</gene>
<evidence type="ECO:0000313" key="1">
    <source>
        <dbReference type="EMBL" id="KAG4423438.1"/>
    </source>
</evidence>
<organism evidence="1 2">
    <name type="scientific">Cadophora malorum</name>
    <dbReference type="NCBI Taxonomy" id="108018"/>
    <lineage>
        <taxon>Eukaryota</taxon>
        <taxon>Fungi</taxon>
        <taxon>Dikarya</taxon>
        <taxon>Ascomycota</taxon>
        <taxon>Pezizomycotina</taxon>
        <taxon>Leotiomycetes</taxon>
        <taxon>Helotiales</taxon>
        <taxon>Ploettnerulaceae</taxon>
        <taxon>Cadophora</taxon>
    </lineage>
</organism>
<sequence>MSLVAPSHLLFTPSSPSCPPITGVESIRRLHNDRSTLIIDTISIRKRALNHRSRSFLGVYFGENYPLNTAYDVPAPYYRSKEESILALSAILAALKQLLIGLSNSRFADKYVGKVIIRTNCKWAVHVLSSRASQREAALEAGRSAPTWDDNWPQNALAKRIEDSIELVMARRVRIQFWIMGIGALPEARMLAEMAAAKRSKLNLLEFKIWVGGVGDKCRCALRL</sequence>
<protein>
    <submittedName>
        <fullName evidence="1">Uncharacterized protein</fullName>
    </submittedName>
</protein>
<evidence type="ECO:0000313" key="2">
    <source>
        <dbReference type="Proteomes" id="UP000664132"/>
    </source>
</evidence>
<name>A0A8H7WEV6_9HELO</name>
<accession>A0A8H7WEV6</accession>
<dbReference type="AlphaFoldDB" id="A0A8H7WEV6"/>
<proteinExistence type="predicted"/>
<comment type="caution">
    <text evidence="1">The sequence shown here is derived from an EMBL/GenBank/DDBJ whole genome shotgun (WGS) entry which is preliminary data.</text>
</comment>
<dbReference type="OrthoDB" id="3553915at2759"/>